<reference evidence="3" key="2">
    <citation type="submission" date="2025-09" db="UniProtKB">
        <authorList>
            <consortium name="Ensembl"/>
        </authorList>
    </citation>
    <scope>IDENTIFICATION</scope>
</reference>
<dbReference type="InterPro" id="IPR016187">
    <property type="entry name" value="CTDL_fold"/>
</dbReference>
<feature type="region of interest" description="Disordered" evidence="1">
    <location>
        <begin position="275"/>
        <end position="294"/>
    </location>
</feature>
<dbReference type="InterPro" id="IPR001304">
    <property type="entry name" value="C-type_lectin-like"/>
</dbReference>
<name>A0A3Q2CLJ3_CYPVA</name>
<accession>A0A3Q2CLJ3</accession>
<evidence type="ECO:0000256" key="1">
    <source>
        <dbReference type="SAM" id="MobiDB-lite"/>
    </source>
</evidence>
<dbReference type="Proteomes" id="UP000265020">
    <property type="component" value="Unassembled WGS sequence"/>
</dbReference>
<dbReference type="Ensembl" id="ENSCVAT00000005376.1">
    <property type="protein sequence ID" value="ENSCVAP00000006208.1"/>
    <property type="gene ID" value="ENSCVAG00000007710.1"/>
</dbReference>
<evidence type="ECO:0000313" key="3">
    <source>
        <dbReference type="Ensembl" id="ENSCVAP00000006208.1"/>
    </source>
</evidence>
<proteinExistence type="predicted"/>
<dbReference type="Pfam" id="PF00059">
    <property type="entry name" value="Lectin_C"/>
    <property type="match status" value="1"/>
</dbReference>
<dbReference type="PROSITE" id="PS50041">
    <property type="entry name" value="C_TYPE_LECTIN_2"/>
    <property type="match status" value="1"/>
</dbReference>
<dbReference type="AlphaFoldDB" id="A0A3Q2CLJ3"/>
<dbReference type="InterPro" id="IPR050111">
    <property type="entry name" value="C-type_lectin/snaclec_domain"/>
</dbReference>
<dbReference type="InterPro" id="IPR016186">
    <property type="entry name" value="C-type_lectin-like/link_sf"/>
</dbReference>
<feature type="domain" description="C-type lectin" evidence="2">
    <location>
        <begin position="315"/>
        <end position="435"/>
    </location>
</feature>
<sequence length="440" mass="48657">MAEKGSKAVPNSPRELGEGRRGQDGGLQALPIPGPRRQNAPTNHLPNGFRRGVQHPDAREPVPDGFRQGTEPSRKFLVDLNTGLVKEHISEMDRRVVSDVPAQRKGAGWVRMENPSTVHLLVPFRGEKEPRRSIPASFRQGTEPKMSIPASFRQGTEPKMSIPVAFRQGTEPKMSIPASFRQGTEPKTSIPASFRQGTEPKMSIPAAFRQGTEPKMSIPASFRQGTEPKMSIPVAFRQGTEPKMSIPVAFRQGTEPKMSIPVSYRQGTEPKMSIPVSFRQGTEPKNSIPSAFRQGTEPSRATVKSSKVACKGEIIYGKCYEFNPKLLAFKDAQAFCRNLAPDAELASVTSRDLHFQLVSLVTRGGKTSPRLTWLGATVKNQQASWVDGSDWSYSDWMPGHPNIHTDKPVCVEMFKMDESWWTAADCELKRASLCSYPVTA</sequence>
<dbReference type="GeneTree" id="ENSGT00940000166048"/>
<dbReference type="Gene3D" id="3.10.100.10">
    <property type="entry name" value="Mannose-Binding Protein A, subunit A"/>
    <property type="match status" value="1"/>
</dbReference>
<dbReference type="PANTHER" id="PTHR22803">
    <property type="entry name" value="MANNOSE, PHOSPHOLIPASE, LECTIN RECEPTOR RELATED"/>
    <property type="match status" value="1"/>
</dbReference>
<feature type="compositionally biased region" description="Polar residues" evidence="1">
    <location>
        <begin position="279"/>
        <end position="289"/>
    </location>
</feature>
<protein>
    <recommendedName>
        <fullName evidence="2">C-type lectin domain-containing protein</fullName>
    </recommendedName>
</protein>
<feature type="region of interest" description="Disordered" evidence="1">
    <location>
        <begin position="176"/>
        <end position="197"/>
    </location>
</feature>
<evidence type="ECO:0000313" key="4">
    <source>
        <dbReference type="Proteomes" id="UP000265020"/>
    </source>
</evidence>
<dbReference type="SMART" id="SM00034">
    <property type="entry name" value="CLECT"/>
    <property type="match status" value="1"/>
</dbReference>
<evidence type="ECO:0000259" key="2">
    <source>
        <dbReference type="PROSITE" id="PS50041"/>
    </source>
</evidence>
<organism evidence="3 4">
    <name type="scientific">Cyprinodon variegatus</name>
    <name type="common">Sheepshead minnow</name>
    <dbReference type="NCBI Taxonomy" id="28743"/>
    <lineage>
        <taxon>Eukaryota</taxon>
        <taxon>Metazoa</taxon>
        <taxon>Chordata</taxon>
        <taxon>Craniata</taxon>
        <taxon>Vertebrata</taxon>
        <taxon>Euteleostomi</taxon>
        <taxon>Actinopterygii</taxon>
        <taxon>Neopterygii</taxon>
        <taxon>Teleostei</taxon>
        <taxon>Neoteleostei</taxon>
        <taxon>Acanthomorphata</taxon>
        <taxon>Ovalentaria</taxon>
        <taxon>Atherinomorphae</taxon>
        <taxon>Cyprinodontiformes</taxon>
        <taxon>Cyprinodontidae</taxon>
        <taxon>Cyprinodon</taxon>
    </lineage>
</organism>
<keyword evidence="4" id="KW-1185">Reference proteome</keyword>
<feature type="compositionally biased region" description="Polar residues" evidence="1">
    <location>
        <begin position="181"/>
        <end position="191"/>
    </location>
</feature>
<feature type="region of interest" description="Disordered" evidence="1">
    <location>
        <begin position="131"/>
        <end position="153"/>
    </location>
</feature>
<feature type="region of interest" description="Disordered" evidence="1">
    <location>
        <begin position="1"/>
        <end position="73"/>
    </location>
</feature>
<dbReference type="SUPFAM" id="SSF56436">
    <property type="entry name" value="C-type lectin-like"/>
    <property type="match status" value="1"/>
</dbReference>
<reference evidence="3" key="1">
    <citation type="submission" date="2025-08" db="UniProtKB">
        <authorList>
            <consortium name="Ensembl"/>
        </authorList>
    </citation>
    <scope>IDENTIFICATION</scope>
</reference>